<feature type="transmembrane region" description="Helical" evidence="1">
    <location>
        <begin position="50"/>
        <end position="80"/>
    </location>
</feature>
<evidence type="ECO:0000256" key="1">
    <source>
        <dbReference type="SAM" id="Phobius"/>
    </source>
</evidence>
<dbReference type="Pfam" id="PF14501">
    <property type="entry name" value="HATPase_c_5"/>
    <property type="match status" value="1"/>
</dbReference>
<evidence type="ECO:0000259" key="2">
    <source>
        <dbReference type="Pfam" id="PF14501"/>
    </source>
</evidence>
<feature type="transmembrane region" description="Helical" evidence="1">
    <location>
        <begin position="7"/>
        <end position="30"/>
    </location>
</feature>
<keyword evidence="5" id="KW-1185">Reference proteome</keyword>
<dbReference type="PANTHER" id="PTHR40448:SF1">
    <property type="entry name" value="TWO-COMPONENT SENSOR HISTIDINE KINASE"/>
    <property type="match status" value="1"/>
</dbReference>
<comment type="caution">
    <text evidence="4">The sequence shown here is derived from an EMBL/GenBank/DDBJ whole genome shotgun (WGS) entry which is preliminary data.</text>
</comment>
<feature type="transmembrane region" description="Helical" evidence="1">
    <location>
        <begin position="87"/>
        <end position="105"/>
    </location>
</feature>
<dbReference type="InterPro" id="IPR032834">
    <property type="entry name" value="NatK-like_C"/>
</dbReference>
<dbReference type="Pfam" id="PF14689">
    <property type="entry name" value="SPOB_a"/>
    <property type="match status" value="1"/>
</dbReference>
<dbReference type="InterPro" id="IPR036890">
    <property type="entry name" value="HATPase_C_sf"/>
</dbReference>
<name>A0ABR8U852_9BACL</name>
<dbReference type="EMBL" id="JACSQN010000005">
    <property type="protein sequence ID" value="MBD7984221.1"/>
    <property type="molecule type" value="Genomic_DNA"/>
</dbReference>
<keyword evidence="1" id="KW-0812">Transmembrane</keyword>
<reference evidence="4 5" key="1">
    <citation type="submission" date="2020-08" db="EMBL/GenBank/DDBJ databases">
        <title>A Genomic Blueprint of the Chicken Gut Microbiome.</title>
        <authorList>
            <person name="Gilroy R."/>
            <person name="Ravi A."/>
            <person name="Getino M."/>
            <person name="Pursley I."/>
            <person name="Horton D.L."/>
            <person name="Alikhan N.-F."/>
            <person name="Baker D."/>
            <person name="Gharbi K."/>
            <person name="Hall N."/>
            <person name="Watson M."/>
            <person name="Adriaenssens E.M."/>
            <person name="Foster-Nyarko E."/>
            <person name="Jarju S."/>
            <person name="Secka A."/>
            <person name="Antonio M."/>
            <person name="Oren A."/>
            <person name="Chaudhuri R."/>
            <person name="La Ragione R.M."/>
            <person name="Hildebrand F."/>
            <person name="Pallen M.J."/>
        </authorList>
    </citation>
    <scope>NUCLEOTIDE SEQUENCE [LARGE SCALE GENOMIC DNA]</scope>
    <source>
        <strain evidence="4 5">Sa2YVA2</strain>
    </source>
</reference>
<feature type="transmembrane region" description="Helical" evidence="1">
    <location>
        <begin position="200"/>
        <end position="221"/>
    </location>
</feature>
<proteinExistence type="predicted"/>
<organism evidence="4 5">
    <name type="scientific">Sporosarcina quadrami</name>
    <dbReference type="NCBI Taxonomy" id="2762234"/>
    <lineage>
        <taxon>Bacteria</taxon>
        <taxon>Bacillati</taxon>
        <taxon>Bacillota</taxon>
        <taxon>Bacilli</taxon>
        <taxon>Bacillales</taxon>
        <taxon>Caryophanaceae</taxon>
        <taxon>Sporosarcina</taxon>
    </lineage>
</organism>
<sequence>MSGNVGILLYDGILFSIQLFTGLLLGYSLVGIHPVNSTKVIAPVSLLAGLMYATLTIFISGLYPFFVVAVLIVPILYLIMKIPLTQILVAILLSMLFQLLFISLLEYNLLGLLMEMSGIKVDFGSNLSADLLVSMNNILISIFIYSKAPTLFPPTLFEEQISEDESELSFNGHIFFVILMLVLLSAGVIYTAIELDQIRIHYRLFITFWMIAITLSSIFFMRRIILHKNESIQNFLDKQYQKELLSFFQIVRSQRHDFNFHLTALYGMIQKAEYDASKTYIEEMTKSAASINDLLPLHHPAVSAMLSTFNGIAQKKKITIEFILRDDMKDMPCSVYEMNKMLGNLLQNAIDEVEYLDENQRNIIVEISKERSYIIIRVTNYANLQSDGVRDLFAIGYSTKPLHEGLGLPTVKKIAEKYSGIVFPELTDDVITFQIQLPV</sequence>
<dbReference type="Gene3D" id="1.10.287.130">
    <property type="match status" value="1"/>
</dbReference>
<evidence type="ECO:0000313" key="5">
    <source>
        <dbReference type="Proteomes" id="UP000626786"/>
    </source>
</evidence>
<dbReference type="RefSeq" id="WP_191693924.1">
    <property type="nucleotide sequence ID" value="NZ_JACSQN010000005.1"/>
</dbReference>
<feature type="transmembrane region" description="Helical" evidence="1">
    <location>
        <begin position="174"/>
        <end position="193"/>
    </location>
</feature>
<evidence type="ECO:0000313" key="4">
    <source>
        <dbReference type="EMBL" id="MBD7984221.1"/>
    </source>
</evidence>
<dbReference type="SUPFAM" id="SSF55874">
    <property type="entry name" value="ATPase domain of HSP90 chaperone/DNA topoisomerase II/histidine kinase"/>
    <property type="match status" value="1"/>
</dbReference>
<feature type="domain" description="Sensor histidine kinase NatK-like C-terminal" evidence="2">
    <location>
        <begin position="337"/>
        <end position="438"/>
    </location>
</feature>
<gene>
    <name evidence="4" type="ORF">H9649_06495</name>
</gene>
<keyword evidence="1" id="KW-1133">Transmembrane helix</keyword>
<dbReference type="Proteomes" id="UP000626786">
    <property type="component" value="Unassembled WGS sequence"/>
</dbReference>
<dbReference type="InterPro" id="IPR039506">
    <property type="entry name" value="SPOB_a"/>
</dbReference>
<feature type="domain" description="SpoOB alpha-helical" evidence="3">
    <location>
        <begin position="238"/>
        <end position="293"/>
    </location>
</feature>
<protein>
    <submittedName>
        <fullName evidence="4">GHKL domain-containing protein</fullName>
    </submittedName>
</protein>
<dbReference type="Gene3D" id="3.30.565.10">
    <property type="entry name" value="Histidine kinase-like ATPase, C-terminal domain"/>
    <property type="match status" value="1"/>
</dbReference>
<accession>A0ABR8U852</accession>
<evidence type="ECO:0000259" key="3">
    <source>
        <dbReference type="Pfam" id="PF14689"/>
    </source>
</evidence>
<keyword evidence="1" id="KW-0472">Membrane</keyword>
<dbReference type="PANTHER" id="PTHR40448">
    <property type="entry name" value="TWO-COMPONENT SENSOR HISTIDINE KINASE"/>
    <property type="match status" value="1"/>
</dbReference>